<proteinExistence type="predicted"/>
<evidence type="ECO:0000313" key="2">
    <source>
        <dbReference type="Proteomes" id="UP000323439"/>
    </source>
</evidence>
<keyword evidence="2" id="KW-1185">Reference proteome</keyword>
<dbReference type="AlphaFoldDB" id="A0A1G5XEG3"/>
<evidence type="ECO:0000313" key="1">
    <source>
        <dbReference type="EMBL" id="SDA68801.1"/>
    </source>
</evidence>
<reference evidence="1 2" key="1">
    <citation type="submission" date="2016-10" db="EMBL/GenBank/DDBJ databases">
        <authorList>
            <person name="Varghese N."/>
            <person name="Submissions S."/>
        </authorList>
    </citation>
    <scope>NUCLEOTIDE SEQUENCE [LARGE SCALE GENOMIC DNA]</scope>
    <source>
        <strain evidence="1 2">DSM 16643</strain>
    </source>
</reference>
<gene>
    <name evidence="1" type="ORF">SAMN02910315_02191</name>
</gene>
<accession>A0A1G5XEG3</accession>
<organism evidence="1 2">
    <name type="scientific">Methanobrevibacter millerae</name>
    <dbReference type="NCBI Taxonomy" id="230361"/>
    <lineage>
        <taxon>Archaea</taxon>
        <taxon>Methanobacteriati</taxon>
        <taxon>Methanobacteriota</taxon>
        <taxon>Methanomada group</taxon>
        <taxon>Methanobacteria</taxon>
        <taxon>Methanobacteriales</taxon>
        <taxon>Methanobacteriaceae</taxon>
        <taxon>Methanobrevibacter</taxon>
    </lineage>
</organism>
<sequence>MSTTTLSYNLISEKQRIGYEGMRSFALATSKVGDDDLQYWLNKSSDYAPGLMKAAYGTFLTDLIFLYEHDYVADLAAEAFNVNWQRTSPVGFSLCNDYNCLYITGESDHSMGMTVAGNAEDIWKFRFTCSFAYSLLEQLVGTNIWEDHNIGSVTLGLLQRYMNNESLEL</sequence>
<protein>
    <submittedName>
        <fullName evidence="1">Uncharacterized protein</fullName>
    </submittedName>
</protein>
<feature type="non-terminal residue" evidence="1">
    <location>
        <position position="169"/>
    </location>
</feature>
<dbReference type="EMBL" id="FMXB01000022">
    <property type="protein sequence ID" value="SDA68801.1"/>
    <property type="molecule type" value="Genomic_DNA"/>
</dbReference>
<dbReference type="Proteomes" id="UP000323439">
    <property type="component" value="Unassembled WGS sequence"/>
</dbReference>
<name>A0A1G5XEG3_9EURY</name>